<dbReference type="AlphaFoldDB" id="A0A1V4SYX8"/>
<gene>
    <name evidence="3" type="ORF">CLTHE_01140</name>
</gene>
<reference evidence="3 4" key="1">
    <citation type="submission" date="2016-02" db="EMBL/GenBank/DDBJ databases">
        <title>Genome sequence of Clostridium thermobutyricum DSM 4928.</title>
        <authorList>
            <person name="Poehlein A."/>
            <person name="Daniel R."/>
        </authorList>
    </citation>
    <scope>NUCLEOTIDE SEQUENCE [LARGE SCALE GENOMIC DNA]</scope>
    <source>
        <strain evidence="3 4">DSM 4928</strain>
    </source>
</reference>
<accession>A0A1V4SYX8</accession>
<comment type="caution">
    <text evidence="3">The sequence shown here is derived from an EMBL/GenBank/DDBJ whole genome shotgun (WGS) entry which is preliminary data.</text>
</comment>
<evidence type="ECO:0000259" key="2">
    <source>
        <dbReference type="Pfam" id="PF23750"/>
    </source>
</evidence>
<keyword evidence="1" id="KW-0472">Membrane</keyword>
<evidence type="ECO:0000256" key="1">
    <source>
        <dbReference type="SAM" id="Phobius"/>
    </source>
</evidence>
<sequence>MIKFKRNKYAFSKAASLLSVGKEFDKKRGEQLSLLRKEVYLYDVHIKELSKLNPTYDVRNLMLNLAFFIMNDVELLEILNERRKLNISLLSRKTRIGKNFIDKWSKYIIFYTILFSNPNYKFIQDYFRIVDLEKTNSSQNLSVMEEEQNSKGLVIKKNEHSINLLTSTGEIIKTKKVDVEIGQEHYSSGKSFFKKNKLKLFLGFIIIMVLVGGFFYQYNKKITTIMIHTTSQIKMETNRFNKVLYSYSKTEKGEALLNEIKPNGENLDTAILDTIKYAEKNKMMPEKGLLITINGTSVNIKTLKKTGEYIYKNKINVDINNNGIQHKLYTIIKNQKEED</sequence>
<evidence type="ECO:0000313" key="4">
    <source>
        <dbReference type="Proteomes" id="UP000191448"/>
    </source>
</evidence>
<protein>
    <submittedName>
        <fullName evidence="3">Putative RNA polymerase sigma factor SigI</fullName>
    </submittedName>
</protein>
<keyword evidence="1" id="KW-1133">Transmembrane helix</keyword>
<dbReference type="EMBL" id="LTAY01000010">
    <property type="protein sequence ID" value="OPX50834.1"/>
    <property type="molecule type" value="Genomic_DNA"/>
</dbReference>
<dbReference type="RefSeq" id="WP_080021538.1">
    <property type="nucleotide sequence ID" value="NZ_LTAY01000010.1"/>
</dbReference>
<dbReference type="Proteomes" id="UP000191448">
    <property type="component" value="Unassembled WGS sequence"/>
</dbReference>
<dbReference type="InterPro" id="IPR055431">
    <property type="entry name" value="RsgI_M"/>
</dbReference>
<evidence type="ECO:0000313" key="3">
    <source>
        <dbReference type="EMBL" id="OPX50834.1"/>
    </source>
</evidence>
<keyword evidence="1" id="KW-0812">Transmembrane</keyword>
<name>A0A1V4SYX8_9CLOT</name>
<feature type="transmembrane region" description="Helical" evidence="1">
    <location>
        <begin position="200"/>
        <end position="218"/>
    </location>
</feature>
<proteinExistence type="predicted"/>
<dbReference type="Pfam" id="PF23750">
    <property type="entry name" value="RsgI_M"/>
    <property type="match status" value="1"/>
</dbReference>
<dbReference type="OrthoDB" id="1935858at2"/>
<organism evidence="3 4">
    <name type="scientific">Clostridium thermobutyricum DSM 4928</name>
    <dbReference type="NCBI Taxonomy" id="1121339"/>
    <lineage>
        <taxon>Bacteria</taxon>
        <taxon>Bacillati</taxon>
        <taxon>Bacillota</taxon>
        <taxon>Clostridia</taxon>
        <taxon>Eubacteriales</taxon>
        <taxon>Clostridiaceae</taxon>
        <taxon>Clostridium</taxon>
    </lineage>
</organism>
<feature type="domain" description="Anti-sigma factor RsgI-like middle" evidence="2">
    <location>
        <begin position="232"/>
        <end position="336"/>
    </location>
</feature>